<feature type="region of interest" description="Disordered" evidence="1">
    <location>
        <begin position="1"/>
        <end position="36"/>
    </location>
</feature>
<accession>A0ABP5CUT0</accession>
<gene>
    <name evidence="2" type="ORF">GCM10009754_48170</name>
</gene>
<dbReference type="Proteomes" id="UP001501116">
    <property type="component" value="Unassembled WGS sequence"/>
</dbReference>
<reference evidence="3" key="1">
    <citation type="journal article" date="2019" name="Int. J. Syst. Evol. Microbiol.">
        <title>The Global Catalogue of Microorganisms (GCM) 10K type strain sequencing project: providing services to taxonomists for standard genome sequencing and annotation.</title>
        <authorList>
            <consortium name="The Broad Institute Genomics Platform"/>
            <consortium name="The Broad Institute Genome Sequencing Center for Infectious Disease"/>
            <person name="Wu L."/>
            <person name="Ma J."/>
        </authorList>
    </citation>
    <scope>NUCLEOTIDE SEQUENCE [LARGE SCALE GENOMIC DNA]</scope>
    <source>
        <strain evidence="3">JCM 14545</strain>
    </source>
</reference>
<dbReference type="EMBL" id="BAAANN010000019">
    <property type="protein sequence ID" value="GAA1969243.1"/>
    <property type="molecule type" value="Genomic_DNA"/>
</dbReference>
<evidence type="ECO:0008006" key="4">
    <source>
        <dbReference type="Google" id="ProtNLM"/>
    </source>
</evidence>
<sequence length="135" mass="14519">MADPDQKTVTPTDTKKDVPPPAPIQVGSNGEAGGYKFDPDGVDGVITKWKNLLTDLQSDEKYAMQIAGVKAPGKEFASGDFTKAANPSGDTLLQQTRRMITYVTNYITALENAKKGIQQGEDDAKQAVQKQSQGM</sequence>
<keyword evidence="3" id="KW-1185">Reference proteome</keyword>
<evidence type="ECO:0000313" key="2">
    <source>
        <dbReference type="EMBL" id="GAA1969243.1"/>
    </source>
</evidence>
<evidence type="ECO:0000313" key="3">
    <source>
        <dbReference type="Proteomes" id="UP001501116"/>
    </source>
</evidence>
<evidence type="ECO:0000256" key="1">
    <source>
        <dbReference type="SAM" id="MobiDB-lite"/>
    </source>
</evidence>
<organism evidence="2 3">
    <name type="scientific">Amycolatopsis minnesotensis</name>
    <dbReference type="NCBI Taxonomy" id="337894"/>
    <lineage>
        <taxon>Bacteria</taxon>
        <taxon>Bacillati</taxon>
        <taxon>Actinomycetota</taxon>
        <taxon>Actinomycetes</taxon>
        <taxon>Pseudonocardiales</taxon>
        <taxon>Pseudonocardiaceae</taxon>
        <taxon>Amycolatopsis</taxon>
    </lineage>
</organism>
<dbReference type="RefSeq" id="WP_344422949.1">
    <property type="nucleotide sequence ID" value="NZ_BAAANN010000019.1"/>
</dbReference>
<name>A0ABP5CUT0_9PSEU</name>
<comment type="caution">
    <text evidence="2">The sequence shown here is derived from an EMBL/GenBank/DDBJ whole genome shotgun (WGS) entry which is preliminary data.</text>
</comment>
<proteinExistence type="predicted"/>
<protein>
    <recommendedName>
        <fullName evidence="4">Excreted virulence factor EspC, type VII ESX diderm</fullName>
    </recommendedName>
</protein>